<dbReference type="AlphaFoldDB" id="S9TR35"/>
<feature type="region of interest" description="Disordered" evidence="5">
    <location>
        <begin position="695"/>
        <end position="755"/>
    </location>
</feature>
<evidence type="ECO:0000256" key="2">
    <source>
        <dbReference type="ARBA" id="ARBA00022692"/>
    </source>
</evidence>
<feature type="transmembrane region" description="Helical" evidence="6">
    <location>
        <begin position="310"/>
        <end position="329"/>
    </location>
</feature>
<comment type="caution">
    <text evidence="8">The sequence shown here is derived from an EMBL/GenBank/DDBJ whole genome shotgun (WGS) entry which is preliminary data.</text>
</comment>
<dbReference type="InterPro" id="IPR038770">
    <property type="entry name" value="Na+/solute_symporter_sf"/>
</dbReference>
<name>S9TR35_9TRYP</name>
<keyword evidence="9" id="KW-1185">Reference proteome</keyword>
<evidence type="ECO:0000256" key="3">
    <source>
        <dbReference type="ARBA" id="ARBA00022989"/>
    </source>
</evidence>
<gene>
    <name evidence="8" type="ORF">STCU_08815</name>
</gene>
<evidence type="ECO:0000313" key="9">
    <source>
        <dbReference type="Proteomes" id="UP000015354"/>
    </source>
</evidence>
<dbReference type="GO" id="GO:1902600">
    <property type="term" value="P:proton transmembrane transport"/>
    <property type="evidence" value="ECO:0007669"/>
    <property type="project" value="InterPro"/>
</dbReference>
<feature type="transmembrane region" description="Helical" evidence="6">
    <location>
        <begin position="248"/>
        <end position="268"/>
    </location>
</feature>
<feature type="transmembrane region" description="Helical" evidence="6">
    <location>
        <begin position="275"/>
        <end position="295"/>
    </location>
</feature>
<feature type="transmembrane region" description="Helical" evidence="6">
    <location>
        <begin position="401"/>
        <end position="428"/>
    </location>
</feature>
<dbReference type="InterPro" id="IPR051843">
    <property type="entry name" value="CPA1_transporter"/>
</dbReference>
<dbReference type="EMBL" id="ATMH01008815">
    <property type="protein sequence ID" value="EPY20827.1"/>
    <property type="molecule type" value="Genomic_DNA"/>
</dbReference>
<dbReference type="PANTHER" id="PTHR31102:SF1">
    <property type="entry name" value="CATION_H+ EXCHANGER DOMAIN-CONTAINING PROTEIN"/>
    <property type="match status" value="1"/>
</dbReference>
<feature type="transmembrane region" description="Helical" evidence="6">
    <location>
        <begin position="218"/>
        <end position="236"/>
    </location>
</feature>
<reference evidence="8 9" key="1">
    <citation type="journal article" date="2013" name="PLoS ONE">
        <title>Predicting the Proteins of Angomonas deanei, Strigomonas culicis and Their Respective Endosymbionts Reveals New Aspects of the Trypanosomatidae Family.</title>
        <authorList>
            <person name="Motta M.C."/>
            <person name="Martins A.C."/>
            <person name="de Souza S.S."/>
            <person name="Catta-Preta C.M."/>
            <person name="Silva R."/>
            <person name="Klein C.C."/>
            <person name="de Almeida L.G."/>
            <person name="de Lima Cunha O."/>
            <person name="Ciapina L.P."/>
            <person name="Brocchi M."/>
            <person name="Colabardini A.C."/>
            <person name="de Araujo Lima B."/>
            <person name="Machado C.R."/>
            <person name="de Almeida Soares C.M."/>
            <person name="Probst C.M."/>
            <person name="de Menezes C.B."/>
            <person name="Thompson C.E."/>
            <person name="Bartholomeu D.C."/>
            <person name="Gradia D.F."/>
            <person name="Pavoni D.P."/>
            <person name="Grisard E.C."/>
            <person name="Fantinatti-Garboggini F."/>
            <person name="Marchini F.K."/>
            <person name="Rodrigues-Luiz G.F."/>
            <person name="Wagner G."/>
            <person name="Goldman G.H."/>
            <person name="Fietto J.L."/>
            <person name="Elias M.C."/>
            <person name="Goldman M.H."/>
            <person name="Sagot M.F."/>
            <person name="Pereira M."/>
            <person name="Stoco P.H."/>
            <person name="de Mendonca-Neto R.P."/>
            <person name="Teixeira S.M."/>
            <person name="Maciel T.E."/>
            <person name="de Oliveira Mendes T.A."/>
            <person name="Urmenyi T.P."/>
            <person name="de Souza W."/>
            <person name="Schenkman S."/>
            <person name="de Vasconcelos A.T."/>
        </authorList>
    </citation>
    <scope>NUCLEOTIDE SEQUENCE [LARGE SCALE GENOMIC DNA]</scope>
</reference>
<feature type="transmembrane region" description="Helical" evidence="6">
    <location>
        <begin position="481"/>
        <end position="502"/>
    </location>
</feature>
<dbReference type="Proteomes" id="UP000015354">
    <property type="component" value="Unassembled WGS sequence"/>
</dbReference>
<feature type="region of interest" description="Disordered" evidence="5">
    <location>
        <begin position="75"/>
        <end position="115"/>
    </location>
</feature>
<proteinExistence type="predicted"/>
<keyword evidence="3 6" id="KW-1133">Transmembrane helix</keyword>
<keyword evidence="4 6" id="KW-0472">Membrane</keyword>
<feature type="transmembrane region" description="Helical" evidence="6">
    <location>
        <begin position="541"/>
        <end position="564"/>
    </location>
</feature>
<keyword evidence="2 6" id="KW-0812">Transmembrane</keyword>
<dbReference type="Pfam" id="PF00999">
    <property type="entry name" value="Na_H_Exchanger"/>
    <property type="match status" value="1"/>
</dbReference>
<evidence type="ECO:0000256" key="1">
    <source>
        <dbReference type="ARBA" id="ARBA00004141"/>
    </source>
</evidence>
<comment type="subcellular location">
    <subcellularLocation>
        <location evidence="1">Membrane</location>
        <topology evidence="1">Multi-pass membrane protein</topology>
    </subcellularLocation>
</comment>
<feature type="transmembrane region" description="Helical" evidence="6">
    <location>
        <begin position="440"/>
        <end position="461"/>
    </location>
</feature>
<protein>
    <submittedName>
        <fullName evidence="8">Na[+]/H[+] hydrogen antiporter 1</fullName>
    </submittedName>
</protein>
<evidence type="ECO:0000256" key="4">
    <source>
        <dbReference type="ARBA" id="ARBA00023136"/>
    </source>
</evidence>
<dbReference type="PANTHER" id="PTHR31102">
    <property type="match status" value="1"/>
</dbReference>
<accession>S9TR35</accession>
<dbReference type="GO" id="GO:0016020">
    <property type="term" value="C:membrane"/>
    <property type="evidence" value="ECO:0007669"/>
    <property type="project" value="UniProtKB-SubCell"/>
</dbReference>
<dbReference type="InterPro" id="IPR006153">
    <property type="entry name" value="Cation/H_exchanger_TM"/>
</dbReference>
<sequence>MDANQRSEAGAPEGSAFALDAADANADSLFARSLTPEVRGDRAASHDNVVVLVRPSAGEEARDRYRYLSLSEWPSTRQAQDARRSHSNAHHAAAPGDGRAQPDTSDSAGHHGGDSRKPMLPYSASFVEHAHTTKLPPHLLPLAHQIYQLDEDDLVFIADMAETVATKDVYSLLPYTGSNWFLPNIRECGAGERRWELRYSWHHGIIIALGGRRMSLRLLNIVIRLLFLVLLWFLAWNMLPRTLVQPGGYVWDPCVLIIVSAVVGGLVCRLLQIPPLVGVLWVGIMWNNIPSLHYLTGGIVRQVFDICSKLGLTVILARAGYSLSIMGILPHWKQSILLATLPFAIEGVAHSLLANRIFDYENDYNWAFLQGMLCSIVSPAVVVPGTLYLQELGYGRGIGPLSLMLSAVGVEIAVGVWCANFIIGLIFYDQALWLSVLLGPVQFIGGALLGIGFGFGFFYLVETLKREAARLPNGKYERQHFYSTLDLSFFIFISLSFTMVFFGYKENLAGGGCTMCVLFAATVSHLWLRDGVKEYEQQKKYLGNWLAFTWDQVMMPVLFATMGAKISITAIFNASFFPKCIIILACSTAVRFIVIFLLQLGSGMPYKEKLLVCVGYLGKASAQASVGPIAANLVAERIAALTEAQQADPATMAKYAKLQTYANYVQQMSAAYVMILAAVASLGLVRGGMRVLTKEGPGGAQAEPATGGSGSGAEGRELNPHTAPDSAPGEDGRGAHHPTQGWNEPVEEQEPRKRK</sequence>
<organism evidence="8 9">
    <name type="scientific">Strigomonas culicis</name>
    <dbReference type="NCBI Taxonomy" id="28005"/>
    <lineage>
        <taxon>Eukaryota</taxon>
        <taxon>Discoba</taxon>
        <taxon>Euglenozoa</taxon>
        <taxon>Kinetoplastea</taxon>
        <taxon>Metakinetoplastina</taxon>
        <taxon>Trypanosomatida</taxon>
        <taxon>Trypanosomatidae</taxon>
        <taxon>Strigomonadinae</taxon>
        <taxon>Strigomonas</taxon>
    </lineage>
</organism>
<feature type="transmembrane region" description="Helical" evidence="6">
    <location>
        <begin position="336"/>
        <end position="354"/>
    </location>
</feature>
<feature type="transmembrane region" description="Helical" evidence="6">
    <location>
        <begin position="576"/>
        <end position="598"/>
    </location>
</feature>
<dbReference type="OrthoDB" id="423807at2759"/>
<evidence type="ECO:0000256" key="6">
    <source>
        <dbReference type="SAM" id="Phobius"/>
    </source>
</evidence>
<feature type="transmembrane region" description="Helical" evidence="6">
    <location>
        <begin position="664"/>
        <end position="685"/>
    </location>
</feature>
<feature type="domain" description="Cation/H+ exchanger transmembrane" evidence="7">
    <location>
        <begin position="258"/>
        <end position="633"/>
    </location>
</feature>
<feature type="transmembrane region" description="Helical" evidence="6">
    <location>
        <begin position="366"/>
        <end position="389"/>
    </location>
</feature>
<evidence type="ECO:0000259" key="7">
    <source>
        <dbReference type="Pfam" id="PF00999"/>
    </source>
</evidence>
<dbReference type="Gene3D" id="1.20.1530.20">
    <property type="match status" value="1"/>
</dbReference>
<evidence type="ECO:0000256" key="5">
    <source>
        <dbReference type="SAM" id="MobiDB-lite"/>
    </source>
</evidence>
<dbReference type="GO" id="GO:0015297">
    <property type="term" value="F:antiporter activity"/>
    <property type="evidence" value="ECO:0007669"/>
    <property type="project" value="InterPro"/>
</dbReference>
<evidence type="ECO:0000313" key="8">
    <source>
        <dbReference type="EMBL" id="EPY20827.1"/>
    </source>
</evidence>